<dbReference type="GO" id="GO:0030992">
    <property type="term" value="C:intraciliary transport particle B"/>
    <property type="evidence" value="ECO:0007669"/>
    <property type="project" value="TreeGrafter"/>
</dbReference>
<dbReference type="InterPro" id="IPR011990">
    <property type="entry name" value="TPR-like_helical_dom_sf"/>
</dbReference>
<evidence type="ECO:0000313" key="9">
    <source>
        <dbReference type="Proteomes" id="UP000261500"/>
    </source>
</evidence>
<dbReference type="Gene3D" id="1.25.40.10">
    <property type="entry name" value="Tetratricopeptide repeat domain"/>
    <property type="match status" value="1"/>
</dbReference>
<accession>A0A3B3UDS8</accession>
<evidence type="ECO:0000256" key="5">
    <source>
        <dbReference type="ARBA" id="ARBA00022803"/>
    </source>
</evidence>
<dbReference type="GO" id="GO:0036064">
    <property type="term" value="C:ciliary basal body"/>
    <property type="evidence" value="ECO:0007669"/>
    <property type="project" value="TreeGrafter"/>
</dbReference>
<dbReference type="AlphaFoldDB" id="A0A3B3UDS8"/>
<dbReference type="GO" id="GO:0035735">
    <property type="term" value="P:intraciliary transport involved in cilium assembly"/>
    <property type="evidence" value="ECO:0007669"/>
    <property type="project" value="TreeGrafter"/>
</dbReference>
<proteinExistence type="inferred from homology"/>
<evidence type="ECO:0000256" key="7">
    <source>
        <dbReference type="ARBA" id="ARBA00032501"/>
    </source>
</evidence>
<organism evidence="8 9">
    <name type="scientific">Poecilia latipinna</name>
    <name type="common">sailfin molly</name>
    <dbReference type="NCBI Taxonomy" id="48699"/>
    <lineage>
        <taxon>Eukaryota</taxon>
        <taxon>Metazoa</taxon>
        <taxon>Chordata</taxon>
        <taxon>Craniata</taxon>
        <taxon>Vertebrata</taxon>
        <taxon>Euteleostomi</taxon>
        <taxon>Actinopterygii</taxon>
        <taxon>Neopterygii</taxon>
        <taxon>Teleostei</taxon>
        <taxon>Neoteleostei</taxon>
        <taxon>Acanthomorphata</taxon>
        <taxon>Ovalentaria</taxon>
        <taxon>Atherinomorphae</taxon>
        <taxon>Cyprinodontiformes</taxon>
        <taxon>Poeciliidae</taxon>
        <taxon>Poeciliinae</taxon>
        <taxon>Poecilia</taxon>
    </lineage>
</organism>
<comment type="subcellular location">
    <subcellularLocation>
        <location evidence="1">Cell projection</location>
        <location evidence="1">Cilium</location>
    </subcellularLocation>
</comment>
<dbReference type="GO" id="GO:0035720">
    <property type="term" value="P:intraciliary anterograde transport"/>
    <property type="evidence" value="ECO:0007669"/>
    <property type="project" value="TreeGrafter"/>
</dbReference>
<evidence type="ECO:0000256" key="1">
    <source>
        <dbReference type="ARBA" id="ARBA00004138"/>
    </source>
</evidence>
<sequence>MVVSISDKKKKNKTKVPSLEEYLQQRDYLGALTLLEFQRSIGEKHENTDLWICYCAFHLGDYKRAMEEYKSLTKKPDCPAEVWVYLGCALFFLGLYKEAEEAASKAPMSPLQNRLLFHLEHKAELKNLIDISSCSFEFAKELIRHNLVVFREGQGALQVLPPLIDVIPEARLNLVIYYLRQGVHEYILKGVVNAALGQEIGSKDHLKIAQRFFQLVGGSASECDTIPGRQCMASCFFLLRQFEDVLIYLNSIKSYFYNDTFNFNYAQAKAALGNYKEAEELFLLIQNEKIKEDYVYLSWLARCYIMNQKGQLAWELYLKMGTSSDSFSMLQMIANDCYKMGQFFYSAKAFDALEKLDPSSNYWEGKRGACVGVFQLILANKEPKELLKEVLLLLENSANLQVEYIIRILRKWAKDNRVLL</sequence>
<reference evidence="8" key="2">
    <citation type="submission" date="2025-09" db="UniProtKB">
        <authorList>
            <consortium name="Ensembl"/>
        </authorList>
    </citation>
    <scope>IDENTIFICATION</scope>
</reference>
<dbReference type="PANTHER" id="PTHR14781:SF0">
    <property type="entry name" value="INTRAFLAGELLAR TRANSPORT PROTEIN 56"/>
    <property type="match status" value="1"/>
</dbReference>
<dbReference type="Proteomes" id="UP000261500">
    <property type="component" value="Unplaced"/>
</dbReference>
<evidence type="ECO:0000256" key="2">
    <source>
        <dbReference type="ARBA" id="ARBA00007834"/>
    </source>
</evidence>
<dbReference type="InterPro" id="IPR030511">
    <property type="entry name" value="TTC26"/>
</dbReference>
<keyword evidence="4" id="KW-0677">Repeat</keyword>
<name>A0A3B3UDS8_9TELE</name>
<comment type="similarity">
    <text evidence="2">Belongs to the IFT56 family.</text>
</comment>
<dbReference type="GO" id="GO:0097546">
    <property type="term" value="C:ciliary base"/>
    <property type="evidence" value="ECO:0007669"/>
    <property type="project" value="TreeGrafter"/>
</dbReference>
<dbReference type="Ensembl" id="ENSPLAT00000017933.1">
    <property type="protein sequence ID" value="ENSPLAP00000010752.1"/>
    <property type="gene ID" value="ENSPLAG00000013790.1"/>
</dbReference>
<evidence type="ECO:0000256" key="6">
    <source>
        <dbReference type="ARBA" id="ARBA00023273"/>
    </source>
</evidence>
<evidence type="ECO:0000256" key="4">
    <source>
        <dbReference type="ARBA" id="ARBA00022737"/>
    </source>
</evidence>
<dbReference type="GO" id="GO:0120170">
    <property type="term" value="F:intraciliary transport particle B binding"/>
    <property type="evidence" value="ECO:0007669"/>
    <property type="project" value="TreeGrafter"/>
</dbReference>
<dbReference type="GeneTree" id="ENSGT00390000000159"/>
<dbReference type="FunFam" id="1.25.40.10:FF:001530">
    <property type="entry name" value="Predicted protein"/>
    <property type="match status" value="1"/>
</dbReference>
<keyword evidence="5" id="KW-0802">TPR repeat</keyword>
<evidence type="ECO:0000313" key="8">
    <source>
        <dbReference type="Ensembl" id="ENSPLAP00000010752.1"/>
    </source>
</evidence>
<keyword evidence="9" id="KW-1185">Reference proteome</keyword>
<dbReference type="SUPFAM" id="SSF48452">
    <property type="entry name" value="TPR-like"/>
    <property type="match status" value="1"/>
</dbReference>
<dbReference type="PANTHER" id="PTHR14781">
    <property type="entry name" value="INTRAFLAGELLAR TRANSPORT PROTEIN 56"/>
    <property type="match status" value="1"/>
</dbReference>
<keyword evidence="6" id="KW-0966">Cell projection</keyword>
<evidence type="ECO:0000256" key="3">
    <source>
        <dbReference type="ARBA" id="ARBA00019387"/>
    </source>
</evidence>
<reference evidence="8" key="1">
    <citation type="submission" date="2025-08" db="UniProtKB">
        <authorList>
            <consortium name="Ensembl"/>
        </authorList>
    </citation>
    <scope>IDENTIFICATION</scope>
</reference>
<protein>
    <recommendedName>
        <fullName evidence="3">Intraflagellar transport protein 56</fullName>
    </recommendedName>
    <alternativeName>
        <fullName evidence="7">Tetratricopeptide repeat protein 26</fullName>
    </alternativeName>
</protein>